<evidence type="ECO:0008006" key="4">
    <source>
        <dbReference type="Google" id="ProtNLM"/>
    </source>
</evidence>
<name>A0A0S4JFY1_BODSA</name>
<protein>
    <recommendedName>
        <fullName evidence="4">Membrane-associated protein</fullName>
    </recommendedName>
</protein>
<sequence length="166" mass="18225">MYILHVLVLIALQPHRNPAERAAAPATDLCFKVEDDDGGQRGGKEIPLLEIMSDVGSSHATTGQSITDTPQLSYAAAAPHRDDHPAPMLGTHVKDVVSIEIVGPVQPAKFDTVLQEQRKFQHHDNISRDQTNSTLATKFLPPDHQIARSEVHTVAQRDTWADDTDL</sequence>
<evidence type="ECO:0000313" key="2">
    <source>
        <dbReference type="EMBL" id="CUG89043.1"/>
    </source>
</evidence>
<dbReference type="Proteomes" id="UP000051952">
    <property type="component" value="Unassembled WGS sequence"/>
</dbReference>
<evidence type="ECO:0000313" key="3">
    <source>
        <dbReference type="Proteomes" id="UP000051952"/>
    </source>
</evidence>
<evidence type="ECO:0000256" key="1">
    <source>
        <dbReference type="SAM" id="SignalP"/>
    </source>
</evidence>
<dbReference type="VEuPathDB" id="TriTrypDB:BSAL_19000"/>
<organism evidence="2 3">
    <name type="scientific">Bodo saltans</name>
    <name type="common">Flagellated protozoan</name>
    <dbReference type="NCBI Taxonomy" id="75058"/>
    <lineage>
        <taxon>Eukaryota</taxon>
        <taxon>Discoba</taxon>
        <taxon>Euglenozoa</taxon>
        <taxon>Kinetoplastea</taxon>
        <taxon>Metakinetoplastina</taxon>
        <taxon>Eubodonida</taxon>
        <taxon>Bodonidae</taxon>
        <taxon>Bodo</taxon>
    </lineage>
</organism>
<gene>
    <name evidence="2" type="ORF">BSAL_19000</name>
</gene>
<keyword evidence="1" id="KW-0732">Signal</keyword>
<keyword evidence="3" id="KW-1185">Reference proteome</keyword>
<reference evidence="3" key="1">
    <citation type="submission" date="2015-09" db="EMBL/GenBank/DDBJ databases">
        <authorList>
            <consortium name="Pathogen Informatics"/>
        </authorList>
    </citation>
    <scope>NUCLEOTIDE SEQUENCE [LARGE SCALE GENOMIC DNA]</scope>
    <source>
        <strain evidence="3">Lake Konstanz</strain>
    </source>
</reference>
<dbReference type="EMBL" id="CYKH01001701">
    <property type="protein sequence ID" value="CUG89043.1"/>
    <property type="molecule type" value="Genomic_DNA"/>
</dbReference>
<accession>A0A0S4JFY1</accession>
<dbReference type="AlphaFoldDB" id="A0A0S4JFY1"/>
<proteinExistence type="predicted"/>
<feature type="chain" id="PRO_5006622367" description="Membrane-associated protein" evidence="1">
    <location>
        <begin position="20"/>
        <end position="166"/>
    </location>
</feature>
<feature type="signal peptide" evidence="1">
    <location>
        <begin position="1"/>
        <end position="19"/>
    </location>
</feature>